<dbReference type="GO" id="GO:0016881">
    <property type="term" value="F:acid-amino acid ligase activity"/>
    <property type="evidence" value="ECO:0007669"/>
    <property type="project" value="InterPro"/>
</dbReference>
<dbReference type="eggNOG" id="COG0770">
    <property type="taxonomic scope" value="Bacteria"/>
</dbReference>
<dbReference type="InterPro" id="IPR051046">
    <property type="entry name" value="MurCDEF_CellWall_CoF430Synth"/>
</dbReference>
<dbReference type="HOGENOM" id="CLU_854806_0_0_5"/>
<keyword evidence="6" id="KW-1185">Reference proteome</keyword>
<evidence type="ECO:0000256" key="2">
    <source>
        <dbReference type="ARBA" id="ARBA00022741"/>
    </source>
</evidence>
<dbReference type="Proteomes" id="UP000001627">
    <property type="component" value="Chromosome"/>
</dbReference>
<evidence type="ECO:0000256" key="1">
    <source>
        <dbReference type="ARBA" id="ARBA00022598"/>
    </source>
</evidence>
<dbReference type="EMBL" id="CP001431">
    <property type="protein sequence ID" value="ACT69437.1"/>
    <property type="molecule type" value="Genomic_DNA"/>
</dbReference>
<name>C6V4W8_NEORI</name>
<protein>
    <submittedName>
        <fullName evidence="5">UDP-N-acetylmuramoyl-tripeptide--D-alanyl-D-alanine ligase</fullName>
    </submittedName>
</protein>
<keyword evidence="1 5" id="KW-0436">Ligase</keyword>
<dbReference type="STRING" id="434131.NRI_0453"/>
<sequence>MLLTADLIRSILKAELICEYQAKIDISRSKFSMDYEKVGKGEIFVTADAKNHDTHHLIETAYLNGALAIITKKDTACPKVPIPIIKVDDPLRAMEKLAAILIRNYQPIVIGITGSSGKTLTKNLIVTLLKNYGKTCYNEDGAGDFTGFTLGILNADFPCKFLVLEVDTTHSGNIDLFNQITLPKVGVITDIRFHPARSIDLRESTVREKAKIFQNGCVAVLNFDTPYTELLLQEARKNKATIISFGGNENCDVRLLSHSNNTAVVKIGRSQKTYKLSDHNQHLKCAVLATIGVMKALKLKVTRNSLNNTLSVFQSKMEPQNNMATT</sequence>
<dbReference type="InterPro" id="IPR013221">
    <property type="entry name" value="Mur_ligase_cen"/>
</dbReference>
<dbReference type="SUPFAM" id="SSF63418">
    <property type="entry name" value="MurE/MurF N-terminal domain"/>
    <property type="match status" value="1"/>
</dbReference>
<dbReference type="OrthoDB" id="9800958at2"/>
<organism evidence="5 6">
    <name type="scientific">Neorickettsia risticii (strain Illinois)</name>
    <dbReference type="NCBI Taxonomy" id="434131"/>
    <lineage>
        <taxon>Bacteria</taxon>
        <taxon>Pseudomonadati</taxon>
        <taxon>Pseudomonadota</taxon>
        <taxon>Alphaproteobacteria</taxon>
        <taxon>Rickettsiales</taxon>
        <taxon>Anaplasmataceae</taxon>
        <taxon>Neorickettsia</taxon>
    </lineage>
</organism>
<evidence type="ECO:0000313" key="6">
    <source>
        <dbReference type="Proteomes" id="UP000001627"/>
    </source>
</evidence>
<dbReference type="InterPro" id="IPR035911">
    <property type="entry name" value="MurE/MurF_N"/>
</dbReference>
<dbReference type="RefSeq" id="WP_015816324.1">
    <property type="nucleotide sequence ID" value="NC_013009.1"/>
</dbReference>
<reference evidence="5 6" key="1">
    <citation type="journal article" date="2009" name="Nucleic Acids Res.">
        <title>Analysis of complete genome sequence of Neorickettsia risticii: causative agent of Potomac horse fever.</title>
        <authorList>
            <person name="Lin M."/>
            <person name="Zhang C."/>
            <person name="Gibson K."/>
            <person name="Rikihisa Y."/>
        </authorList>
    </citation>
    <scope>NUCLEOTIDE SEQUENCE [LARGE SCALE GENOMIC DNA]</scope>
    <source>
        <strain evidence="5 6">Illinois</strain>
    </source>
</reference>
<dbReference type="PANTHER" id="PTHR43024:SF1">
    <property type="entry name" value="UDP-N-ACETYLMURAMOYL-TRIPEPTIDE--D-ALANYL-D-ALANINE LIGASE"/>
    <property type="match status" value="1"/>
</dbReference>
<dbReference type="PANTHER" id="PTHR43024">
    <property type="entry name" value="UDP-N-ACETYLMURAMOYL-TRIPEPTIDE--D-ALANYL-D-ALANINE LIGASE"/>
    <property type="match status" value="1"/>
</dbReference>
<dbReference type="InterPro" id="IPR036565">
    <property type="entry name" value="Mur-like_cat_sf"/>
</dbReference>
<keyword evidence="2" id="KW-0547">Nucleotide-binding</keyword>
<dbReference type="Gene3D" id="3.40.1190.10">
    <property type="entry name" value="Mur-like, catalytic domain"/>
    <property type="match status" value="1"/>
</dbReference>
<dbReference type="Gene3D" id="3.40.1390.10">
    <property type="entry name" value="MurE/MurF, N-terminal domain"/>
    <property type="match status" value="1"/>
</dbReference>
<feature type="domain" description="Mur ligase central" evidence="4">
    <location>
        <begin position="112"/>
        <end position="257"/>
    </location>
</feature>
<dbReference type="AlphaFoldDB" id="C6V4W8"/>
<evidence type="ECO:0000256" key="3">
    <source>
        <dbReference type="ARBA" id="ARBA00022840"/>
    </source>
</evidence>
<keyword evidence="3" id="KW-0067">ATP-binding</keyword>
<dbReference type="KEGG" id="nri:NRI_0453"/>
<evidence type="ECO:0000313" key="5">
    <source>
        <dbReference type="EMBL" id="ACT69437.1"/>
    </source>
</evidence>
<gene>
    <name evidence="5" type="ordered locus">NRI_0453</name>
</gene>
<dbReference type="SUPFAM" id="SSF53623">
    <property type="entry name" value="MurD-like peptide ligases, catalytic domain"/>
    <property type="match status" value="1"/>
</dbReference>
<dbReference type="GO" id="GO:0005524">
    <property type="term" value="F:ATP binding"/>
    <property type="evidence" value="ECO:0007669"/>
    <property type="project" value="UniProtKB-KW"/>
</dbReference>
<evidence type="ECO:0000259" key="4">
    <source>
        <dbReference type="Pfam" id="PF08245"/>
    </source>
</evidence>
<proteinExistence type="predicted"/>
<accession>C6V4W8</accession>
<dbReference type="Pfam" id="PF08245">
    <property type="entry name" value="Mur_ligase_M"/>
    <property type="match status" value="1"/>
</dbReference>